<gene>
    <name evidence="2" type="ordered locus">SCAB_61271</name>
</gene>
<evidence type="ECO:0000313" key="2">
    <source>
        <dbReference type="EMBL" id="CBG73148.1"/>
    </source>
</evidence>
<reference evidence="2 3" key="1">
    <citation type="journal article" date="2010" name="Mol. Plant Microbe Interact.">
        <title>Streptomyces scabies 87-22 contains a coronafacic acid-like biosynthetic cluster that contributes to plant-microbe interactions.</title>
        <authorList>
            <person name="Bignell D.R."/>
            <person name="Seipke R.F."/>
            <person name="Huguet-Tapia J.C."/>
            <person name="Chambers A.H."/>
            <person name="Parry R.J."/>
            <person name="Loria R."/>
        </authorList>
    </citation>
    <scope>NUCLEOTIDE SEQUENCE [LARGE SCALE GENOMIC DNA]</scope>
    <source>
        <strain evidence="2 3">87.22</strain>
    </source>
</reference>
<proteinExistence type="predicted"/>
<dbReference type="AlphaFoldDB" id="C9Z959"/>
<sequence>MAEEPGPDVPGLPFTCERRDGSTAEQWDAPTRTYRRFECGALVEERPFTPAEDAWALTRTVEDTRRANRDQLGARVRTALANNAAYLDKVQAGTATNADHIAQVPALTRQMQGVIRLLVGSDLLDQIGG</sequence>
<dbReference type="Proteomes" id="UP000001444">
    <property type="component" value="Chromosome"/>
</dbReference>
<dbReference type="GeneID" id="24307750"/>
<organism evidence="2 3">
    <name type="scientific">Streptomyces scabiei (strain 87.22)</name>
    <dbReference type="NCBI Taxonomy" id="680198"/>
    <lineage>
        <taxon>Bacteria</taxon>
        <taxon>Bacillati</taxon>
        <taxon>Actinomycetota</taxon>
        <taxon>Actinomycetes</taxon>
        <taxon>Kitasatosporales</taxon>
        <taxon>Streptomycetaceae</taxon>
        <taxon>Streptomyces</taxon>
    </lineage>
</organism>
<evidence type="ECO:0000313" key="3">
    <source>
        <dbReference type="Proteomes" id="UP000001444"/>
    </source>
</evidence>
<keyword evidence="3" id="KW-1185">Reference proteome</keyword>
<dbReference type="STRING" id="680198.SCAB_61271"/>
<dbReference type="KEGG" id="scb:SCAB_61271"/>
<evidence type="ECO:0000256" key="1">
    <source>
        <dbReference type="SAM" id="MobiDB-lite"/>
    </source>
</evidence>
<dbReference type="HOGENOM" id="CLU_1947701_0_0_11"/>
<name>C9Z959_STRSW</name>
<feature type="region of interest" description="Disordered" evidence="1">
    <location>
        <begin position="1"/>
        <end position="26"/>
    </location>
</feature>
<accession>C9Z959</accession>
<protein>
    <submittedName>
        <fullName evidence="2">Uncharacterized protein</fullName>
    </submittedName>
</protein>
<dbReference type="RefSeq" id="WP_013003709.1">
    <property type="nucleotide sequence ID" value="NC_013929.1"/>
</dbReference>
<dbReference type="EMBL" id="FN554889">
    <property type="protein sequence ID" value="CBG73148.1"/>
    <property type="molecule type" value="Genomic_DNA"/>
</dbReference>